<dbReference type="InterPro" id="IPR029063">
    <property type="entry name" value="SAM-dependent_MTases_sf"/>
</dbReference>
<dbReference type="GO" id="GO:0008168">
    <property type="term" value="F:methyltransferase activity"/>
    <property type="evidence" value="ECO:0007669"/>
    <property type="project" value="UniProtKB-KW"/>
</dbReference>
<dbReference type="Pfam" id="PF13489">
    <property type="entry name" value="Methyltransf_23"/>
    <property type="match status" value="1"/>
</dbReference>
<evidence type="ECO:0000313" key="2">
    <source>
        <dbReference type="Proteomes" id="UP000654482"/>
    </source>
</evidence>
<dbReference type="SUPFAM" id="SSF53335">
    <property type="entry name" value="S-adenosyl-L-methionine-dependent methyltransferases"/>
    <property type="match status" value="1"/>
</dbReference>
<dbReference type="GO" id="GO:0032259">
    <property type="term" value="P:methylation"/>
    <property type="evidence" value="ECO:0007669"/>
    <property type="project" value="UniProtKB-KW"/>
</dbReference>
<protein>
    <submittedName>
        <fullName evidence="1">Class I SAM-dependent methyltransferase</fullName>
    </submittedName>
</protein>
<keyword evidence="1" id="KW-0808">Transferase</keyword>
<dbReference type="Proteomes" id="UP000654482">
    <property type="component" value="Unassembled WGS sequence"/>
</dbReference>
<dbReference type="Gene3D" id="3.40.50.150">
    <property type="entry name" value="Vaccinia Virus protein VP39"/>
    <property type="match status" value="1"/>
</dbReference>
<dbReference type="PANTHER" id="PTHR43861:SF1">
    <property type="entry name" value="TRANS-ACONITATE 2-METHYLTRANSFERASE"/>
    <property type="match status" value="1"/>
</dbReference>
<comment type="caution">
    <text evidence="1">The sequence shown here is derived from an EMBL/GenBank/DDBJ whole genome shotgun (WGS) entry which is preliminary data.</text>
</comment>
<dbReference type="CDD" id="cd02440">
    <property type="entry name" value="AdoMet_MTases"/>
    <property type="match status" value="1"/>
</dbReference>
<dbReference type="RefSeq" id="WP_194030589.1">
    <property type="nucleotide sequence ID" value="NZ_JADEWZ010000026.1"/>
</dbReference>
<keyword evidence="2" id="KW-1185">Reference proteome</keyword>
<dbReference type="PANTHER" id="PTHR43861">
    <property type="entry name" value="TRANS-ACONITATE 2-METHYLTRANSFERASE-RELATED"/>
    <property type="match status" value="1"/>
</dbReference>
<sequence length="240" mass="27200">MSYSQRLLQQGTSITRLAHQSRFRQVIQAVGEQQYNCVLDYGCGDGWLLKTLYEQGKIQGGFGVDISPHMLSCCEDIFTDIQGFQFFQPDAMERHIPTRSCDLLLCTETLEHVGDAERAIAQMLPFCKSGAKVVVSVPIEIGPSLLIKQMGRYFANLKGRYGYERYRLPELFSAAILWNTTRFPSSHLENVSLKGHKGFDYRKLEQIVAQKINLEKTQFSPFPLLSNILNSTAIWIGKVP</sequence>
<keyword evidence="1" id="KW-0489">Methyltransferase</keyword>
<reference evidence="1" key="1">
    <citation type="submission" date="2020-10" db="EMBL/GenBank/DDBJ databases">
        <authorList>
            <person name="Castelo-Branco R."/>
            <person name="Eusebio N."/>
            <person name="Adriana R."/>
            <person name="Vieira A."/>
            <person name="Brugerolle De Fraissinette N."/>
            <person name="Rezende De Castro R."/>
            <person name="Schneider M.P."/>
            <person name="Vasconcelos V."/>
            <person name="Leao P.N."/>
        </authorList>
    </citation>
    <scope>NUCLEOTIDE SEQUENCE</scope>
    <source>
        <strain evidence="1">LEGE 07157</strain>
    </source>
</reference>
<accession>A0A8J7J4C9</accession>
<gene>
    <name evidence="1" type="ORF">IQ249_16490</name>
</gene>
<organism evidence="1 2">
    <name type="scientific">Lusitaniella coriacea LEGE 07157</name>
    <dbReference type="NCBI Taxonomy" id="945747"/>
    <lineage>
        <taxon>Bacteria</taxon>
        <taxon>Bacillati</taxon>
        <taxon>Cyanobacteriota</taxon>
        <taxon>Cyanophyceae</taxon>
        <taxon>Spirulinales</taxon>
        <taxon>Lusitaniellaceae</taxon>
        <taxon>Lusitaniella</taxon>
    </lineage>
</organism>
<evidence type="ECO:0000313" key="1">
    <source>
        <dbReference type="EMBL" id="MBE9117499.1"/>
    </source>
</evidence>
<dbReference type="AlphaFoldDB" id="A0A8J7J4C9"/>
<proteinExistence type="predicted"/>
<dbReference type="EMBL" id="JADEWZ010000026">
    <property type="protein sequence ID" value="MBE9117499.1"/>
    <property type="molecule type" value="Genomic_DNA"/>
</dbReference>
<name>A0A8J7J4C9_9CYAN</name>